<gene>
    <name evidence="1" type="ORF">BC781_10679</name>
</gene>
<evidence type="ECO:0000313" key="1">
    <source>
        <dbReference type="EMBL" id="PWJ39178.1"/>
    </source>
</evidence>
<dbReference type="PANTHER" id="PTHR38474">
    <property type="entry name" value="SLR0299 PROTEIN"/>
    <property type="match status" value="1"/>
</dbReference>
<keyword evidence="1" id="KW-0808">Transferase</keyword>
<dbReference type="Pfam" id="PF00302">
    <property type="entry name" value="CAT"/>
    <property type="match status" value="1"/>
</dbReference>
<sequence>MRGIKISAMTTSEILEKYEGKALTENDISSYEKWSLNFFHEPQIVREPYLQMTLQLDVTEALKVYKQKYAGHKEASFTAYLMWHLVQTQKAHPYFRYRKIEDKWYIFENLPVFAPIAVGGDKRFSDIVLENPLYLSCEDFFKAYREQIYLKKEGQDFSPIDEKVWQIAHFVGNLPNLQFTGFTLHMSAINSGRPYFYFGKRYVQEGKTQIPLLVSFDHANLDPFVLSAFIADFEQSIKS</sequence>
<dbReference type="EMBL" id="QGDO01000006">
    <property type="protein sequence ID" value="PWJ39178.1"/>
    <property type="molecule type" value="Genomic_DNA"/>
</dbReference>
<dbReference type="GO" id="GO:0008811">
    <property type="term" value="F:chloramphenicol O-acetyltransferase activity"/>
    <property type="evidence" value="ECO:0007669"/>
    <property type="project" value="InterPro"/>
</dbReference>
<dbReference type="PANTHER" id="PTHR38474:SF1">
    <property type="entry name" value="SLR0299 PROTEIN"/>
    <property type="match status" value="1"/>
</dbReference>
<dbReference type="SUPFAM" id="SSF52777">
    <property type="entry name" value="CoA-dependent acyltransferases"/>
    <property type="match status" value="1"/>
</dbReference>
<accession>A0A315Z5J3</accession>
<proteinExistence type="predicted"/>
<dbReference type="Proteomes" id="UP000245535">
    <property type="component" value="Unassembled WGS sequence"/>
</dbReference>
<reference evidence="1 2" key="1">
    <citation type="submission" date="2018-03" db="EMBL/GenBank/DDBJ databases">
        <title>Genomic Encyclopedia of Archaeal and Bacterial Type Strains, Phase II (KMG-II): from individual species to whole genera.</title>
        <authorList>
            <person name="Goeker M."/>
        </authorList>
    </citation>
    <scope>NUCLEOTIDE SEQUENCE [LARGE SCALE GENOMIC DNA]</scope>
    <source>
        <strain evidence="1 2">DSM 28229</strain>
    </source>
</reference>
<organism evidence="1 2">
    <name type="scientific">Sediminitomix flava</name>
    <dbReference type="NCBI Taxonomy" id="379075"/>
    <lineage>
        <taxon>Bacteria</taxon>
        <taxon>Pseudomonadati</taxon>
        <taxon>Bacteroidota</taxon>
        <taxon>Cytophagia</taxon>
        <taxon>Cytophagales</taxon>
        <taxon>Flammeovirgaceae</taxon>
        <taxon>Sediminitomix</taxon>
    </lineage>
</organism>
<dbReference type="InterPro" id="IPR001707">
    <property type="entry name" value="Cmp_AcTrfase"/>
</dbReference>
<keyword evidence="2" id="KW-1185">Reference proteome</keyword>
<evidence type="ECO:0000313" key="2">
    <source>
        <dbReference type="Proteomes" id="UP000245535"/>
    </source>
</evidence>
<dbReference type="Gene3D" id="3.30.559.10">
    <property type="entry name" value="Chloramphenicol acetyltransferase-like domain"/>
    <property type="match status" value="1"/>
</dbReference>
<protein>
    <submittedName>
        <fullName evidence="1">Chloramphenicol O-acetyltransferase</fullName>
    </submittedName>
</protein>
<name>A0A315Z5J3_SEDFL</name>
<comment type="caution">
    <text evidence="1">The sequence shown here is derived from an EMBL/GenBank/DDBJ whole genome shotgun (WGS) entry which is preliminary data.</text>
</comment>
<dbReference type="AlphaFoldDB" id="A0A315Z5J3"/>
<dbReference type="SMART" id="SM01059">
    <property type="entry name" value="CAT"/>
    <property type="match status" value="1"/>
</dbReference>
<dbReference type="InterPro" id="IPR023213">
    <property type="entry name" value="CAT-like_dom_sf"/>
</dbReference>